<feature type="domain" description="NB-ARC" evidence="6">
    <location>
        <begin position="220"/>
        <end position="371"/>
    </location>
</feature>
<organism evidence="10 11">
    <name type="scientific">Chenopodium quinoa</name>
    <name type="common">Quinoa</name>
    <dbReference type="NCBI Taxonomy" id="63459"/>
    <lineage>
        <taxon>Eukaryota</taxon>
        <taxon>Viridiplantae</taxon>
        <taxon>Streptophyta</taxon>
        <taxon>Embryophyta</taxon>
        <taxon>Tracheophyta</taxon>
        <taxon>Spermatophyta</taxon>
        <taxon>Magnoliopsida</taxon>
        <taxon>eudicotyledons</taxon>
        <taxon>Gunneridae</taxon>
        <taxon>Pentapetalae</taxon>
        <taxon>Caryophyllales</taxon>
        <taxon>Chenopodiaceae</taxon>
        <taxon>Chenopodioideae</taxon>
        <taxon>Atripliceae</taxon>
        <taxon>Chenopodium</taxon>
    </lineage>
</organism>
<feature type="region of interest" description="Disordered" evidence="5">
    <location>
        <begin position="157"/>
        <end position="212"/>
    </location>
</feature>
<dbReference type="InterPro" id="IPR002182">
    <property type="entry name" value="NB-ARC"/>
</dbReference>
<reference evidence="10" key="1">
    <citation type="journal article" date="2017" name="Nature">
        <title>The genome of Chenopodium quinoa.</title>
        <authorList>
            <person name="Jarvis D.E."/>
            <person name="Ho Y.S."/>
            <person name="Lightfoot D.J."/>
            <person name="Schmoeckel S.M."/>
            <person name="Li B."/>
            <person name="Borm T.J.A."/>
            <person name="Ohyanagi H."/>
            <person name="Mineta K."/>
            <person name="Michell C.T."/>
            <person name="Saber N."/>
            <person name="Kharbatia N.M."/>
            <person name="Rupper R.R."/>
            <person name="Sharp A.R."/>
            <person name="Dally N."/>
            <person name="Boughton B.A."/>
            <person name="Woo Y.H."/>
            <person name="Gao G."/>
            <person name="Schijlen E.G.W.M."/>
            <person name="Guo X."/>
            <person name="Momin A.A."/>
            <person name="Negrao S."/>
            <person name="Al-Babili S."/>
            <person name="Gehring C."/>
            <person name="Roessner U."/>
            <person name="Jung C."/>
            <person name="Murphy K."/>
            <person name="Arold S.T."/>
            <person name="Gojobori T."/>
            <person name="van der Linden C.G."/>
            <person name="van Loo E.N."/>
            <person name="Jellen E.N."/>
            <person name="Maughan P.J."/>
            <person name="Tester M."/>
        </authorList>
    </citation>
    <scope>NUCLEOTIDE SEQUENCE [LARGE SCALE GENOMIC DNA]</scope>
    <source>
        <strain evidence="10">cv. PI 614886</strain>
    </source>
</reference>
<dbReference type="Pfam" id="PF18052">
    <property type="entry name" value="Rx_N"/>
    <property type="match status" value="1"/>
</dbReference>
<evidence type="ECO:0000259" key="7">
    <source>
        <dbReference type="Pfam" id="PF18052"/>
    </source>
</evidence>
<keyword evidence="4" id="KW-0067">ATP-binding</keyword>
<dbReference type="OMA" id="WNEENIE"/>
<dbReference type="PANTHER" id="PTHR36766:SF35">
    <property type="entry name" value="DISEASE RESISTANCE PROTEIN RGA3"/>
    <property type="match status" value="1"/>
</dbReference>
<dbReference type="PANTHER" id="PTHR36766">
    <property type="entry name" value="PLANT BROAD-SPECTRUM MILDEW RESISTANCE PROTEIN RPW8"/>
    <property type="match status" value="1"/>
</dbReference>
<dbReference type="Gene3D" id="1.10.10.10">
    <property type="entry name" value="Winged helix-like DNA-binding domain superfamily/Winged helix DNA-binding domain"/>
    <property type="match status" value="1"/>
</dbReference>
<dbReference type="AlphaFoldDB" id="A0A803MDN3"/>
<evidence type="ECO:0000256" key="3">
    <source>
        <dbReference type="ARBA" id="ARBA00022821"/>
    </source>
</evidence>
<dbReference type="EnsemblPlants" id="AUR62027576-RA">
    <property type="protein sequence ID" value="AUR62027576-RA:cds"/>
    <property type="gene ID" value="AUR62027576"/>
</dbReference>
<accession>A0A803MDN3</accession>
<dbReference type="InterPro" id="IPR032675">
    <property type="entry name" value="LRR_dom_sf"/>
</dbReference>
<dbReference type="InterPro" id="IPR055414">
    <property type="entry name" value="LRR_R13L4/SHOC2-like"/>
</dbReference>
<dbReference type="GO" id="GO:0006952">
    <property type="term" value="P:defense response"/>
    <property type="evidence" value="ECO:0007669"/>
    <property type="project" value="UniProtKB-KW"/>
</dbReference>
<dbReference type="Pfam" id="PF00931">
    <property type="entry name" value="NB-ARC"/>
    <property type="match status" value="1"/>
</dbReference>
<dbReference type="GO" id="GO:0005524">
    <property type="term" value="F:ATP binding"/>
    <property type="evidence" value="ECO:0007669"/>
    <property type="project" value="UniProtKB-KW"/>
</dbReference>
<sequence>MSTINAVLIDAEEQEMQLVPRRNVERDWLEKLRDVVYEADDLFDRIASVAQRKRLMSTCDTLKEVLLFYSRSNQLAFARNASREVKMIRERLDSISKDHRDFFPGPPWASGQGRVVAKRREESHSFVYAQDVIGRDADKEAIIYMLLNFCDQPPAPCHKKSAPHDGPAPCDKPPAPRDQPPAPCDNKSAPRDKKPAPRDEPSLSPSDKMVMCDKPKSSPAHFVTLVGIGGLGKTTLAQSFYHDYRIVAKFPLRMWVCVSDEFNLRDILCKLLNSTRTQHLEVEELQHRVRQKIDKERYLLVLDDVWNEDRHEWLKLENLLVGGEKGSSVVVTSRSKRVAAIIGDGLSHELKGLSPKDSWSLFEKMAFRNEKERMDDDLIDIGQHVLKKCANVPLAIRVVGSLLYGQTKSTWQTFRNLDLINMKRDDKDGVLPILKLSYHHLTLQLKNCFNYCVLFPKNYWIEKEILVNLWVAYGFLSPSEGQRVQDAAEECFMILLQRCFFQDAIRDDNGEIVKCKLHDLMHDVAQEAVGRDILVVDNVSELKKKIRHLSFSRLDLGNSSSSFSEIENIRTLFKLQRTYSVAGTREIREFLKKARYLRVLCLTREIKTLPKAIDKLIHLRYLDLSHNHELEFLPATLCKLNNLQTLILKQCLNLKELPTKLSNLEKLRCLDIEGCRLDHMPPRFSNLTCLEKLTQFVVSHSQVGQANRGTLQDLEALTNVGGTLTIRVHGFSTCQVTKGAKYVSGMTHLKGLHIELSCLLNDDASSTLLLECLQPSRNVKHFNLSGYEGVAFPKWESIEDLKPSLPNLVELSLSDCSNLQYLPLLSQLRHLKTLNLINLANLEDIENCDGEQDHQPVFFPDLEKLYLVDLQKLKRWQKSPSESKVTSLDYVRSPVANTFPCLIDLNIRGCPYMTSIPLASSVRSLILSLDAPYSESFMMSSCCLTGSGELTIKFCNNEDLKSLSIVEELFRSHLSTSLCSLHIKGWPYLTSLCGGGLEHLTALQTLHLSGLRDLEELEDGNHSHLPWKFLTNLRDLELLNLPKLVYLPQGIQHLVALQYLRVEECPGFKLSAKCASRLTSVKFLFIYRCDGLNSLPKAALSGLPSLEQVEIKNCELLEDWVYELSPLPPRRF</sequence>
<dbReference type="SUPFAM" id="SSF52540">
    <property type="entry name" value="P-loop containing nucleoside triphosphate hydrolases"/>
    <property type="match status" value="1"/>
</dbReference>
<dbReference type="Gene3D" id="3.80.10.10">
    <property type="entry name" value="Ribonuclease Inhibitor"/>
    <property type="match status" value="2"/>
</dbReference>
<dbReference type="InterPro" id="IPR027417">
    <property type="entry name" value="P-loop_NTPase"/>
</dbReference>
<keyword evidence="1" id="KW-0677">Repeat</keyword>
<dbReference type="GO" id="GO:0043531">
    <property type="term" value="F:ADP binding"/>
    <property type="evidence" value="ECO:0007669"/>
    <property type="project" value="InterPro"/>
</dbReference>
<dbReference type="Gene3D" id="1.20.5.4130">
    <property type="match status" value="1"/>
</dbReference>
<evidence type="ECO:0000313" key="10">
    <source>
        <dbReference type="EnsemblPlants" id="AUR62027576-RA:cds"/>
    </source>
</evidence>
<dbReference type="GO" id="GO:0051707">
    <property type="term" value="P:response to other organism"/>
    <property type="evidence" value="ECO:0007669"/>
    <property type="project" value="UniProtKB-ARBA"/>
</dbReference>
<dbReference type="Pfam" id="PF23559">
    <property type="entry name" value="WHD_DRP"/>
    <property type="match status" value="1"/>
</dbReference>
<dbReference type="Pfam" id="PF23598">
    <property type="entry name" value="LRR_14"/>
    <property type="match status" value="1"/>
</dbReference>
<dbReference type="InterPro" id="IPR058922">
    <property type="entry name" value="WHD_DRP"/>
</dbReference>
<reference evidence="10" key="2">
    <citation type="submission" date="2021-03" db="UniProtKB">
        <authorList>
            <consortium name="EnsemblPlants"/>
        </authorList>
    </citation>
    <scope>IDENTIFICATION</scope>
</reference>
<dbReference type="Gramene" id="AUR62027576-RA">
    <property type="protein sequence ID" value="AUR62027576-RA:cds"/>
    <property type="gene ID" value="AUR62027576"/>
</dbReference>
<dbReference type="InterPro" id="IPR041118">
    <property type="entry name" value="Rx_N"/>
</dbReference>
<dbReference type="SUPFAM" id="SSF52047">
    <property type="entry name" value="RNI-like"/>
    <property type="match status" value="1"/>
</dbReference>
<evidence type="ECO:0000259" key="9">
    <source>
        <dbReference type="Pfam" id="PF23598"/>
    </source>
</evidence>
<evidence type="ECO:0000256" key="2">
    <source>
        <dbReference type="ARBA" id="ARBA00022741"/>
    </source>
</evidence>
<dbReference type="Gene3D" id="3.40.50.300">
    <property type="entry name" value="P-loop containing nucleotide triphosphate hydrolases"/>
    <property type="match status" value="1"/>
</dbReference>
<name>A0A803MDN3_CHEQI</name>
<evidence type="ECO:0000256" key="1">
    <source>
        <dbReference type="ARBA" id="ARBA00022737"/>
    </source>
</evidence>
<keyword evidence="2" id="KW-0547">Nucleotide-binding</keyword>
<dbReference type="InterPro" id="IPR042197">
    <property type="entry name" value="Apaf_helical"/>
</dbReference>
<keyword evidence="11" id="KW-1185">Reference proteome</keyword>
<feature type="domain" description="Disease resistance N-terminal" evidence="7">
    <location>
        <begin position="1"/>
        <end position="57"/>
    </location>
</feature>
<dbReference type="PRINTS" id="PR00364">
    <property type="entry name" value="DISEASERSIST"/>
</dbReference>
<evidence type="ECO:0000313" key="11">
    <source>
        <dbReference type="Proteomes" id="UP000596660"/>
    </source>
</evidence>
<dbReference type="SUPFAM" id="SSF52058">
    <property type="entry name" value="L domain-like"/>
    <property type="match status" value="1"/>
</dbReference>
<evidence type="ECO:0000259" key="8">
    <source>
        <dbReference type="Pfam" id="PF23559"/>
    </source>
</evidence>
<feature type="compositionally biased region" description="Basic and acidic residues" evidence="5">
    <location>
        <begin position="188"/>
        <end position="201"/>
    </location>
</feature>
<dbReference type="InterPro" id="IPR036388">
    <property type="entry name" value="WH-like_DNA-bd_sf"/>
</dbReference>
<dbReference type="Gene3D" id="1.10.8.430">
    <property type="entry name" value="Helical domain of apoptotic protease-activating factors"/>
    <property type="match status" value="1"/>
</dbReference>
<dbReference type="Proteomes" id="UP000596660">
    <property type="component" value="Unplaced"/>
</dbReference>
<dbReference type="FunFam" id="1.10.10.10:FF:000322">
    <property type="entry name" value="Probable disease resistance protein At1g63360"/>
    <property type="match status" value="1"/>
</dbReference>
<evidence type="ECO:0000256" key="4">
    <source>
        <dbReference type="ARBA" id="ARBA00022840"/>
    </source>
</evidence>
<evidence type="ECO:0000259" key="6">
    <source>
        <dbReference type="Pfam" id="PF00931"/>
    </source>
</evidence>
<feature type="compositionally biased region" description="Pro residues" evidence="5">
    <location>
        <begin position="170"/>
        <end position="183"/>
    </location>
</feature>
<feature type="domain" description="Disease resistance R13L4/SHOC-2-like LRR" evidence="9">
    <location>
        <begin position="591"/>
        <end position="868"/>
    </location>
</feature>
<protein>
    <submittedName>
        <fullName evidence="10">Uncharacterized protein</fullName>
    </submittedName>
</protein>
<feature type="domain" description="Disease resistance protein winged helix" evidence="8">
    <location>
        <begin position="454"/>
        <end position="525"/>
    </location>
</feature>
<evidence type="ECO:0000256" key="5">
    <source>
        <dbReference type="SAM" id="MobiDB-lite"/>
    </source>
</evidence>
<keyword evidence="3" id="KW-0611">Plant defense</keyword>
<proteinExistence type="predicted"/>